<dbReference type="PANTHER" id="PTHR47963:SF9">
    <property type="entry name" value="CRISPR-ASSOCIATED ENDONUCLEASE_HELICASE CAS3"/>
    <property type="match status" value="1"/>
</dbReference>
<dbReference type="SUPFAM" id="SSF52540">
    <property type="entry name" value="P-loop containing nucleoside triphosphate hydrolases"/>
    <property type="match status" value="1"/>
</dbReference>
<evidence type="ECO:0000313" key="11">
    <source>
        <dbReference type="EMBL" id="PWJ93307.1"/>
    </source>
</evidence>
<dbReference type="InterPro" id="IPR006474">
    <property type="entry name" value="Helicase_Cas3_CRISPR-ass_core"/>
</dbReference>
<dbReference type="NCBIfam" id="TIGR01587">
    <property type="entry name" value="cas3_core"/>
    <property type="match status" value="1"/>
</dbReference>
<evidence type="ECO:0000256" key="5">
    <source>
        <dbReference type="ARBA" id="ARBA00022741"/>
    </source>
</evidence>
<evidence type="ECO:0000256" key="6">
    <source>
        <dbReference type="ARBA" id="ARBA00022801"/>
    </source>
</evidence>
<dbReference type="GO" id="GO:0005524">
    <property type="term" value="F:ATP binding"/>
    <property type="evidence" value="ECO:0007669"/>
    <property type="project" value="UniProtKB-KW"/>
</dbReference>
<dbReference type="InterPro" id="IPR038257">
    <property type="entry name" value="CRISPR-assoc_Cas3_HD_sf"/>
</dbReference>
<dbReference type="EMBL" id="QGGI01000008">
    <property type="protein sequence ID" value="PWJ93307.1"/>
    <property type="molecule type" value="Genomic_DNA"/>
</dbReference>
<dbReference type="Pfam" id="PF22590">
    <property type="entry name" value="Cas3-like_C_2"/>
    <property type="match status" value="1"/>
</dbReference>
<dbReference type="GO" id="GO:0046872">
    <property type="term" value="F:metal ion binding"/>
    <property type="evidence" value="ECO:0007669"/>
    <property type="project" value="UniProtKB-KW"/>
</dbReference>
<dbReference type="InterPro" id="IPR027417">
    <property type="entry name" value="P-loop_NTPase"/>
</dbReference>
<dbReference type="PROSITE" id="PS51643">
    <property type="entry name" value="HD_CAS3"/>
    <property type="match status" value="1"/>
</dbReference>
<dbReference type="PANTHER" id="PTHR47963">
    <property type="entry name" value="DEAD-BOX ATP-DEPENDENT RNA HELICASE 47, MITOCHONDRIAL"/>
    <property type="match status" value="1"/>
</dbReference>
<feature type="domain" description="HD Cas3-type" evidence="10">
    <location>
        <begin position="11"/>
        <end position="221"/>
    </location>
</feature>
<evidence type="ECO:0000259" key="10">
    <source>
        <dbReference type="PROSITE" id="PS51643"/>
    </source>
</evidence>
<dbReference type="Gene3D" id="3.40.50.300">
    <property type="entry name" value="P-loop containing nucleotide triphosphate hydrolases"/>
    <property type="match status" value="2"/>
</dbReference>
<dbReference type="Proteomes" id="UP000245921">
    <property type="component" value="Unassembled WGS sequence"/>
</dbReference>
<sequence>MNSIYAKSESQNSNEITLVEHNNDLLNTYEKIKHKIGYKNIQDIIKDYDLEEILLKLFVMHDLGKINIKFQNKIKKNFELLEGKEIRHNILSGAFSKKLLEDIKTNDEILFNVMIKSIMYHHGHFKKYYNLNISDVEKSLYKDIEEAILDNNDYDLSDIEKQLSEVFKKDIKIDENILDYDFMNYFNKDFSNEGNLEVERENDYKLLYIFLKGYVNLVDHLASSKIKDYEYFFSKSNDYIQDKIRKFLAEKSKNKDQIVFNDIQKRVLENLNKNIITKGFTGSGKTVADHLWTNERKIFLVPTKISGENFYLDALKIYGEENVGILHGDINLYNIENKEIETRINLKLSDINLAHNLAKPYIISTIDQILLSLFKYPNYEKLLVNIYNSKITVDEVHLLNPKMFVILILFMDFTSKHFNVKYHLMTATMPKIYQQILESKKIMYSKTEDNYISFDTEFENNIQKNISNDIKKVKIDLIKEEKIKSILSKNKNKKILIVKNTIDESIKTYEKLYKQENFEVDLLHSRFKFEDKQGKYNKLNSIKEKDNKGIIWITTQLVETSLDLDFDILITDLAPIDSLIQRMGRCNRHNTKEYGEVYILENEKMIPYDKNLKDPSLKIIKNKKYKGKELGEKDRNQMLEEYYDEKKVFEYYKTNIEKAVFSIKRIWDIQKESFNYKDLIFNYDPYLNIVDNKMEAEKLFRDNTNINALLEKDFKEINEDFKTFNKKYLFNSIPISTSFYFKAKSIYGIRQDKIFRKNGVFVLDDSIVEYTKEKGLKLLKNKETDNFI</sequence>
<protein>
    <submittedName>
        <fullName evidence="11">CRISPR-associated Cas3 family helicase</fullName>
    </submittedName>
</protein>
<keyword evidence="12" id="KW-1185">Reference proteome</keyword>
<dbReference type="GO" id="GO:0004518">
    <property type="term" value="F:nuclease activity"/>
    <property type="evidence" value="ECO:0007669"/>
    <property type="project" value="UniProtKB-KW"/>
</dbReference>
<dbReference type="SMART" id="SM00490">
    <property type="entry name" value="HELICc"/>
    <property type="match status" value="1"/>
</dbReference>
<keyword evidence="4" id="KW-0479">Metal-binding</keyword>
<dbReference type="RefSeq" id="WP_109604831.1">
    <property type="nucleotide sequence ID" value="NZ_QGGI01000008.1"/>
</dbReference>
<accession>A0AA45C6Y8</accession>
<comment type="similarity">
    <text evidence="1">In the N-terminal section; belongs to the CRISPR-associated nuclease Cas3-HD family.</text>
</comment>
<dbReference type="GO" id="GO:0051607">
    <property type="term" value="P:defense response to virus"/>
    <property type="evidence" value="ECO:0007669"/>
    <property type="project" value="UniProtKB-KW"/>
</dbReference>
<reference evidence="11 12" key="1">
    <citation type="submission" date="2018-05" db="EMBL/GenBank/DDBJ databases">
        <title>Genomic Encyclopedia of Type Strains, Phase IV (KMG-IV): sequencing the most valuable type-strain genomes for metagenomic binning, comparative biology and taxonomic classification.</title>
        <authorList>
            <person name="Goeker M."/>
        </authorList>
    </citation>
    <scope>NUCLEOTIDE SEQUENCE [LARGE SCALE GENOMIC DNA]</scope>
    <source>
        <strain evidence="11 12">DSM 24906</strain>
    </source>
</reference>
<dbReference type="InterPro" id="IPR001650">
    <property type="entry name" value="Helicase_C-like"/>
</dbReference>
<dbReference type="CDD" id="cd09641">
    <property type="entry name" value="Cas3''_I"/>
    <property type="match status" value="1"/>
</dbReference>
<proteinExistence type="inferred from homology"/>
<organism evidence="11 12">
    <name type="scientific">Oceanotoga teriensis</name>
    <dbReference type="NCBI Taxonomy" id="515440"/>
    <lineage>
        <taxon>Bacteria</taxon>
        <taxon>Thermotogati</taxon>
        <taxon>Thermotogota</taxon>
        <taxon>Thermotogae</taxon>
        <taxon>Petrotogales</taxon>
        <taxon>Petrotogaceae</taxon>
        <taxon>Oceanotoga</taxon>
    </lineage>
</organism>
<name>A0AA45C6Y8_9BACT</name>
<keyword evidence="9" id="KW-0051">Antiviral defense</keyword>
<keyword evidence="6" id="KW-0378">Hydrolase</keyword>
<dbReference type="GO" id="GO:0003723">
    <property type="term" value="F:RNA binding"/>
    <property type="evidence" value="ECO:0007669"/>
    <property type="project" value="TreeGrafter"/>
</dbReference>
<evidence type="ECO:0000256" key="8">
    <source>
        <dbReference type="ARBA" id="ARBA00022840"/>
    </source>
</evidence>
<dbReference type="InterPro" id="IPR050547">
    <property type="entry name" value="DEAD_box_RNA_helicases"/>
</dbReference>
<evidence type="ECO:0000256" key="9">
    <source>
        <dbReference type="ARBA" id="ARBA00023118"/>
    </source>
</evidence>
<dbReference type="InterPro" id="IPR006483">
    <property type="entry name" value="CRISPR-assoc_Cas3_HD"/>
</dbReference>
<dbReference type="GO" id="GO:0003724">
    <property type="term" value="F:RNA helicase activity"/>
    <property type="evidence" value="ECO:0007669"/>
    <property type="project" value="TreeGrafter"/>
</dbReference>
<keyword evidence="3" id="KW-0540">Nuclease</keyword>
<evidence type="ECO:0000313" key="12">
    <source>
        <dbReference type="Proteomes" id="UP000245921"/>
    </source>
</evidence>
<keyword evidence="7" id="KW-0347">Helicase</keyword>
<evidence type="ECO:0000256" key="7">
    <source>
        <dbReference type="ARBA" id="ARBA00022806"/>
    </source>
</evidence>
<dbReference type="Pfam" id="PF18019">
    <property type="entry name" value="Cas3_HD"/>
    <property type="match status" value="1"/>
</dbReference>
<dbReference type="NCBIfam" id="TIGR01596">
    <property type="entry name" value="cas3_HD"/>
    <property type="match status" value="1"/>
</dbReference>
<dbReference type="Gene3D" id="1.10.3210.30">
    <property type="match status" value="1"/>
</dbReference>
<dbReference type="GO" id="GO:0016787">
    <property type="term" value="F:hydrolase activity"/>
    <property type="evidence" value="ECO:0007669"/>
    <property type="project" value="UniProtKB-KW"/>
</dbReference>
<keyword evidence="8" id="KW-0067">ATP-binding</keyword>
<dbReference type="AlphaFoldDB" id="A0AA45C6Y8"/>
<gene>
    <name evidence="11" type="ORF">C7380_108137</name>
</gene>
<comment type="similarity">
    <text evidence="2">In the central section; belongs to the CRISPR-associated helicase Cas3 family.</text>
</comment>
<keyword evidence="5" id="KW-0547">Nucleotide-binding</keyword>
<evidence type="ECO:0000256" key="2">
    <source>
        <dbReference type="ARBA" id="ARBA00009046"/>
    </source>
</evidence>
<evidence type="ECO:0000256" key="3">
    <source>
        <dbReference type="ARBA" id="ARBA00022722"/>
    </source>
</evidence>
<dbReference type="InterPro" id="IPR054712">
    <property type="entry name" value="Cas3-like_dom"/>
</dbReference>
<evidence type="ECO:0000256" key="4">
    <source>
        <dbReference type="ARBA" id="ARBA00022723"/>
    </source>
</evidence>
<comment type="caution">
    <text evidence="11">The sequence shown here is derived from an EMBL/GenBank/DDBJ whole genome shotgun (WGS) entry which is preliminary data.</text>
</comment>
<evidence type="ECO:0000256" key="1">
    <source>
        <dbReference type="ARBA" id="ARBA00006847"/>
    </source>
</evidence>